<dbReference type="SUPFAM" id="SSF53850">
    <property type="entry name" value="Periplasmic binding protein-like II"/>
    <property type="match status" value="1"/>
</dbReference>
<reference evidence="1" key="2">
    <citation type="submission" date="2021-04" db="EMBL/GenBank/DDBJ databases">
        <authorList>
            <person name="Gilroy R."/>
        </authorList>
    </citation>
    <scope>NUCLEOTIDE SEQUENCE</scope>
    <source>
        <strain evidence="1">CHK198-12963</strain>
    </source>
</reference>
<gene>
    <name evidence="1" type="ORF">H9931_05605</name>
</gene>
<organism evidence="1 2">
    <name type="scientific">Candidatus Enterocloster excrementigallinarum</name>
    <dbReference type="NCBI Taxonomy" id="2838558"/>
    <lineage>
        <taxon>Bacteria</taxon>
        <taxon>Bacillati</taxon>
        <taxon>Bacillota</taxon>
        <taxon>Clostridia</taxon>
        <taxon>Lachnospirales</taxon>
        <taxon>Lachnospiraceae</taxon>
        <taxon>Enterocloster</taxon>
    </lineage>
</organism>
<dbReference type="PANTHER" id="PTHR43649:SF12">
    <property type="entry name" value="DIACETYLCHITOBIOSE BINDING PROTEIN DASA"/>
    <property type="match status" value="1"/>
</dbReference>
<comment type="caution">
    <text evidence="1">The sequence shown here is derived from an EMBL/GenBank/DDBJ whole genome shotgun (WGS) entry which is preliminary data.</text>
</comment>
<evidence type="ECO:0000313" key="1">
    <source>
        <dbReference type="EMBL" id="HJC66183.1"/>
    </source>
</evidence>
<accession>A0A9D2PS38</accession>
<dbReference type="Gene3D" id="3.40.190.10">
    <property type="entry name" value="Periplasmic binding protein-like II"/>
    <property type="match status" value="2"/>
</dbReference>
<protein>
    <submittedName>
        <fullName evidence="1">Extracellular solute-binding protein</fullName>
    </submittedName>
</protein>
<name>A0A9D2PS38_9FIRM</name>
<dbReference type="PANTHER" id="PTHR43649">
    <property type="entry name" value="ARABINOSE-BINDING PROTEIN-RELATED"/>
    <property type="match status" value="1"/>
</dbReference>
<reference evidence="1" key="1">
    <citation type="journal article" date="2021" name="PeerJ">
        <title>Extensive microbial diversity within the chicken gut microbiome revealed by metagenomics and culture.</title>
        <authorList>
            <person name="Gilroy R."/>
            <person name="Ravi A."/>
            <person name="Getino M."/>
            <person name="Pursley I."/>
            <person name="Horton D.L."/>
            <person name="Alikhan N.F."/>
            <person name="Baker D."/>
            <person name="Gharbi K."/>
            <person name="Hall N."/>
            <person name="Watson M."/>
            <person name="Adriaenssens E.M."/>
            <person name="Foster-Nyarko E."/>
            <person name="Jarju S."/>
            <person name="Secka A."/>
            <person name="Antonio M."/>
            <person name="Oren A."/>
            <person name="Chaudhuri R.R."/>
            <person name="La Ragione R."/>
            <person name="Hildebrand F."/>
            <person name="Pallen M.J."/>
        </authorList>
    </citation>
    <scope>NUCLEOTIDE SEQUENCE</scope>
    <source>
        <strain evidence="1">CHK198-12963</strain>
    </source>
</reference>
<dbReference type="Proteomes" id="UP000823863">
    <property type="component" value="Unassembled WGS sequence"/>
</dbReference>
<dbReference type="AlphaFoldDB" id="A0A9D2PS38"/>
<sequence length="620" mass="68749">MLKWKAGVGKDCEAAGTIGEGIQMKLRNTGRMALGCMMAGIFLWGCQAEEKVTERGPDGSYTTFLTVDVYAESANYQGIQSGWFAKVVKDRFNMELNIIAPNVAGGGQTLYQTRTAAGNLGDLIFINTSNGRLADLVEAGVILDCTELMEGKDILENYGDAIRVTNEMVPQEGMWAFPNSVSKLSPLEPSEGVDLTFGPYIRWDYYKMLGYPEIPDLDGFLDVLEQMQQKAREVEGDSDIYAISLFKDWDGSLMNNAKQLACMYGYDEIGFVMAKADDSDMQNAIDEDSIYIRALRFLYEANRRGLVDPDSTTQNYDSWAAKYVEGKILYCPWPWVGQNLYNTAERKAEGKGFMMAPLQDMTIFSFGNCPEGNTTQVAAIGSKARDPQRMADFIDWLYSPEGVELNGQANGAGGIRGLTWDVNEEGKPCLTEYGLQALPMNPVLVPQEYGGGTWSDGVSALNFKTVNLMDPDPATGEPYYYLCWDTTLASNSTALDLDWKEKMGAETTVEYLKKSGQMLVAPGSSYSTPKEEPDITTIRGQCNSVVADSSWRMIFSGSDQEFEEILREMQETAIGLGYEQVLEVDFKNARDQAAARRQVVRSYEAKQNGEETDEIQQQGS</sequence>
<dbReference type="InterPro" id="IPR050490">
    <property type="entry name" value="Bact_solute-bd_prot1"/>
</dbReference>
<evidence type="ECO:0000313" key="2">
    <source>
        <dbReference type="Proteomes" id="UP000823863"/>
    </source>
</evidence>
<dbReference type="EMBL" id="DWWB01000027">
    <property type="protein sequence ID" value="HJC66183.1"/>
    <property type="molecule type" value="Genomic_DNA"/>
</dbReference>
<proteinExistence type="predicted"/>